<proteinExistence type="inferred from homology"/>
<dbReference type="PATRIC" id="fig|1244531.5.peg.1534"/>
<dbReference type="GO" id="GO:0006412">
    <property type="term" value="P:translation"/>
    <property type="evidence" value="ECO:0007669"/>
    <property type="project" value="UniProtKB-UniRule"/>
</dbReference>
<evidence type="ECO:0000313" key="7">
    <source>
        <dbReference type="EMBL" id="AII15160.1"/>
    </source>
</evidence>
<protein>
    <recommendedName>
        <fullName evidence="5 6">Large ribosomal subunit protein uL10</fullName>
    </recommendedName>
</protein>
<evidence type="ECO:0000256" key="2">
    <source>
        <dbReference type="ARBA" id="ARBA00008889"/>
    </source>
</evidence>
<evidence type="ECO:0000256" key="6">
    <source>
        <dbReference type="HAMAP-Rule" id="MF_00362"/>
    </source>
</evidence>
<dbReference type="AlphaFoldDB" id="A0A076FAC0"/>
<dbReference type="PROSITE" id="PS01109">
    <property type="entry name" value="RIBOSOMAL_L10"/>
    <property type="match status" value="1"/>
</dbReference>
<dbReference type="KEGG" id="caj:CIG1485E_1330"/>
<name>A0A076FAC0_9BACT</name>
<dbReference type="RefSeq" id="WP_038454829.1">
    <property type="nucleotide sequence ID" value="NZ_CP009043.1"/>
</dbReference>
<dbReference type="HOGENOM" id="CLU_092227_2_2_7"/>
<dbReference type="PANTHER" id="PTHR11560">
    <property type="entry name" value="39S RIBOSOMAL PROTEIN L10, MITOCHONDRIAL"/>
    <property type="match status" value="1"/>
</dbReference>
<keyword evidence="6" id="KW-0694">RNA-binding</keyword>
<dbReference type="eggNOG" id="COG0244">
    <property type="taxonomic scope" value="Bacteria"/>
</dbReference>
<comment type="subunit">
    <text evidence="6">Part of the ribosomal stalk of the 50S ribosomal subunit. The N-terminus interacts with L11 and the large rRNA to form the base of the stalk. The C-terminus forms an elongated spine to which L12 dimers bind in a sequential fashion forming a multimeric L10(L12)X complex.</text>
</comment>
<keyword evidence="3 6" id="KW-0689">Ribosomal protein</keyword>
<dbReference type="SUPFAM" id="SSF160369">
    <property type="entry name" value="Ribosomal protein L10-like"/>
    <property type="match status" value="1"/>
</dbReference>
<sequence length="161" mass="17869">MTRNEKAKIISNLEAEFTASDAIVVCDYKGLSVKKLELLRNNARELNVKVQVIKNTLANIALNNCGKSGMELKDTNIFVWGEDQLAVTKVVAKFEETNTDLFKIKTAFIDGEVAPVSKVVALSKMPSRDELIAMLLQVWNAPIQNFTIGLNALKEKKEQTA</sequence>
<gene>
    <name evidence="6 7" type="primary">rplJ</name>
    <name evidence="7" type="ORF">CIG1485E_1330</name>
</gene>
<dbReference type="GO" id="GO:0070180">
    <property type="term" value="F:large ribosomal subunit rRNA binding"/>
    <property type="evidence" value="ECO:0007669"/>
    <property type="project" value="UniProtKB-UniRule"/>
</dbReference>
<dbReference type="GO" id="GO:0003735">
    <property type="term" value="F:structural constituent of ribosome"/>
    <property type="evidence" value="ECO:0007669"/>
    <property type="project" value="InterPro"/>
</dbReference>
<dbReference type="Gene3D" id="6.10.250.290">
    <property type="match status" value="1"/>
</dbReference>
<evidence type="ECO:0000256" key="4">
    <source>
        <dbReference type="ARBA" id="ARBA00023274"/>
    </source>
</evidence>
<dbReference type="InterPro" id="IPR001790">
    <property type="entry name" value="Ribosomal_uL10"/>
</dbReference>
<evidence type="ECO:0000256" key="3">
    <source>
        <dbReference type="ARBA" id="ARBA00022980"/>
    </source>
</evidence>
<keyword evidence="4 6" id="KW-0687">Ribonucleoprotein</keyword>
<dbReference type="InterPro" id="IPR022973">
    <property type="entry name" value="Ribosomal_uL10_bac"/>
</dbReference>
<evidence type="ECO:0000256" key="5">
    <source>
        <dbReference type="ARBA" id="ARBA00035202"/>
    </source>
</evidence>
<dbReference type="STRING" id="1244531.CIG2463D_1521"/>
<dbReference type="OrthoDB" id="3186107at2"/>
<evidence type="ECO:0000256" key="1">
    <source>
        <dbReference type="ARBA" id="ARBA00002633"/>
    </source>
</evidence>
<dbReference type="InterPro" id="IPR047865">
    <property type="entry name" value="Ribosomal_uL10_bac_type"/>
</dbReference>
<dbReference type="CDD" id="cd05797">
    <property type="entry name" value="Ribosomal_L10"/>
    <property type="match status" value="1"/>
</dbReference>
<dbReference type="Pfam" id="PF00466">
    <property type="entry name" value="Ribosomal_L10"/>
    <property type="match status" value="1"/>
</dbReference>
<dbReference type="InterPro" id="IPR002363">
    <property type="entry name" value="Ribosomal_uL10_CS_bac"/>
</dbReference>
<keyword evidence="6" id="KW-0699">rRNA-binding</keyword>
<reference evidence="8" key="1">
    <citation type="journal article" date="2014" name="Genome Announc.">
        <title>Complete Genome Sequence of Campylobacter iguaniorum Strain 1485ET, Isolated from a Bearded Dragon (Pogona vitticeps).</title>
        <authorList>
            <person name="Gilbert M.J."/>
            <person name="Miller W.G."/>
            <person name="Yee E."/>
            <person name="Kik M."/>
            <person name="Wagenaar J.A."/>
            <person name="Duim B."/>
        </authorList>
    </citation>
    <scope>NUCLEOTIDE SEQUENCE [LARGE SCALE GENOMIC DNA]</scope>
    <source>
        <strain evidence="8">1485E</strain>
    </source>
</reference>
<comment type="similarity">
    <text evidence="2 6">Belongs to the universal ribosomal protein uL10 family.</text>
</comment>
<accession>A0A076FAC0</accession>
<evidence type="ECO:0000313" key="8">
    <source>
        <dbReference type="Proteomes" id="UP000028486"/>
    </source>
</evidence>
<dbReference type="Gene3D" id="3.30.70.1730">
    <property type="match status" value="1"/>
</dbReference>
<dbReference type="EMBL" id="CP009043">
    <property type="protein sequence ID" value="AII15160.1"/>
    <property type="molecule type" value="Genomic_DNA"/>
</dbReference>
<dbReference type="GO" id="GO:0015934">
    <property type="term" value="C:large ribosomal subunit"/>
    <property type="evidence" value="ECO:0007669"/>
    <property type="project" value="InterPro"/>
</dbReference>
<dbReference type="Proteomes" id="UP000028486">
    <property type="component" value="Chromosome"/>
</dbReference>
<dbReference type="NCBIfam" id="NF000955">
    <property type="entry name" value="PRK00099.1-1"/>
    <property type="match status" value="1"/>
</dbReference>
<dbReference type="InterPro" id="IPR043141">
    <property type="entry name" value="Ribosomal_uL10-like_sf"/>
</dbReference>
<dbReference type="HAMAP" id="MF_00362">
    <property type="entry name" value="Ribosomal_uL10"/>
    <property type="match status" value="1"/>
</dbReference>
<comment type="function">
    <text evidence="1 6">Forms part of the ribosomal stalk, playing a central role in the interaction of the ribosome with GTP-bound translation factors.</text>
</comment>
<organism evidence="7 8">
    <name type="scientific">Campylobacter iguaniorum</name>
    <dbReference type="NCBI Taxonomy" id="1244531"/>
    <lineage>
        <taxon>Bacteria</taxon>
        <taxon>Pseudomonadati</taxon>
        <taxon>Campylobacterota</taxon>
        <taxon>Epsilonproteobacteria</taxon>
        <taxon>Campylobacterales</taxon>
        <taxon>Campylobacteraceae</taxon>
        <taxon>Campylobacter</taxon>
    </lineage>
</organism>
<keyword evidence="8" id="KW-1185">Reference proteome</keyword>